<dbReference type="Proteomes" id="UP000254554">
    <property type="component" value="Unassembled WGS sequence"/>
</dbReference>
<dbReference type="STRING" id="1094715.GCA_000236165_00421"/>
<feature type="compositionally biased region" description="Basic and acidic residues" evidence="1">
    <location>
        <begin position="164"/>
        <end position="179"/>
    </location>
</feature>
<dbReference type="GeneID" id="93291444"/>
<proteinExistence type="predicted"/>
<sequence>MGKEAKEKKAYENAKRIRETLIGRLNKCKSEAEMSNYLKAYEDNKRKQTSSVTLTNFHKQNIDDLDLQIKGLIQNLNERFRPKDPVEASGGLQSSIQENKEVLTQVIHTIDDEKKEVGTHTQGNNEDQKSIHLPPRREGGKKPLLNESMDSSTKSSTEEYLNPRQEENESADNHRRSSPGEDEDALQAIRKRTSDLMEVFLKLRTIRFKQLKYEEKAKKYHLRGDHNKEAQYSEAASAAGSIYKQIDGLAQQYILDGNLALFQLNSTRILDEESEQVKTLKKHRGWWEEFLDSFVELINTGLARIGSSIRIHELSMFKPAADGGKKVAELTQAISSVPAI</sequence>
<evidence type="ECO:0000313" key="2">
    <source>
        <dbReference type="EMBL" id="STO21923.1"/>
    </source>
</evidence>
<evidence type="ECO:0000313" key="3">
    <source>
        <dbReference type="Proteomes" id="UP000254554"/>
    </source>
</evidence>
<dbReference type="RefSeq" id="WP_019349588.1">
    <property type="nucleotide sequence ID" value="NZ_JAPHOO010000001.1"/>
</dbReference>
<gene>
    <name evidence="2" type="ORF">NCTC11370_02004</name>
</gene>
<evidence type="ECO:0000256" key="1">
    <source>
        <dbReference type="SAM" id="MobiDB-lite"/>
    </source>
</evidence>
<feature type="compositionally biased region" description="Polar residues" evidence="1">
    <location>
        <begin position="148"/>
        <end position="159"/>
    </location>
</feature>
<protein>
    <submittedName>
        <fullName evidence="2">Uncharacterized protein</fullName>
    </submittedName>
</protein>
<keyword evidence="3" id="KW-1185">Reference proteome</keyword>
<accession>A0A377GAW1</accession>
<name>A0A377GAW1_9GAMM</name>
<dbReference type="EMBL" id="UGGT01000001">
    <property type="protein sequence ID" value="STO21923.1"/>
    <property type="molecule type" value="Genomic_DNA"/>
</dbReference>
<organism evidence="2 3">
    <name type="scientific">Fluoribacter dumoffii</name>
    <dbReference type="NCBI Taxonomy" id="463"/>
    <lineage>
        <taxon>Bacteria</taxon>
        <taxon>Pseudomonadati</taxon>
        <taxon>Pseudomonadota</taxon>
        <taxon>Gammaproteobacteria</taxon>
        <taxon>Legionellales</taxon>
        <taxon>Legionellaceae</taxon>
        <taxon>Fluoribacter</taxon>
    </lineage>
</organism>
<feature type="compositionally biased region" description="Basic and acidic residues" evidence="1">
    <location>
        <begin position="126"/>
        <end position="141"/>
    </location>
</feature>
<reference evidence="2 3" key="1">
    <citation type="submission" date="2018-06" db="EMBL/GenBank/DDBJ databases">
        <authorList>
            <consortium name="Pathogen Informatics"/>
            <person name="Doyle S."/>
        </authorList>
    </citation>
    <scope>NUCLEOTIDE SEQUENCE [LARGE SCALE GENOMIC DNA]</scope>
    <source>
        <strain evidence="2 3">NCTC11370</strain>
    </source>
</reference>
<feature type="region of interest" description="Disordered" evidence="1">
    <location>
        <begin position="114"/>
        <end position="184"/>
    </location>
</feature>
<dbReference type="AlphaFoldDB" id="A0A377GAW1"/>
<dbReference type="OrthoDB" id="5653829at2"/>